<proteinExistence type="predicted"/>
<organism evidence="1 2">
    <name type="scientific">Brassica cretica</name>
    <name type="common">Mustard</name>
    <dbReference type="NCBI Taxonomy" id="69181"/>
    <lineage>
        <taxon>Eukaryota</taxon>
        <taxon>Viridiplantae</taxon>
        <taxon>Streptophyta</taxon>
        <taxon>Embryophyta</taxon>
        <taxon>Tracheophyta</taxon>
        <taxon>Spermatophyta</taxon>
        <taxon>Magnoliopsida</taxon>
        <taxon>eudicotyledons</taxon>
        <taxon>Gunneridae</taxon>
        <taxon>Pentapetalae</taxon>
        <taxon>rosids</taxon>
        <taxon>malvids</taxon>
        <taxon>Brassicales</taxon>
        <taxon>Brassicaceae</taxon>
        <taxon>Brassiceae</taxon>
        <taxon>Brassica</taxon>
    </lineage>
</organism>
<reference evidence="1" key="1">
    <citation type="submission" date="2019-12" db="EMBL/GenBank/DDBJ databases">
        <title>Genome sequencing and annotation of Brassica cretica.</title>
        <authorList>
            <person name="Studholme D.J."/>
            <person name="Sarris P."/>
        </authorList>
    </citation>
    <scope>NUCLEOTIDE SEQUENCE</scope>
    <source>
        <strain evidence="1">PFS-109/04</strain>
        <tissue evidence="1">Leaf</tissue>
    </source>
</reference>
<accession>A0A3N6R1Q2</accession>
<dbReference type="EMBL" id="QGKX02000996">
    <property type="protein sequence ID" value="KAF3553115.1"/>
    <property type="molecule type" value="Genomic_DNA"/>
</dbReference>
<evidence type="ECO:0000313" key="2">
    <source>
        <dbReference type="Proteomes" id="UP000712600"/>
    </source>
</evidence>
<sequence>MRHLTGEFEKKYEPTNDVKVYPSFGYLHQLWIDNGDYDRARGLYNSGEP</sequence>
<protein>
    <submittedName>
        <fullName evidence="1">Uncharacterized protein</fullName>
    </submittedName>
</protein>
<evidence type="ECO:0000313" key="1">
    <source>
        <dbReference type="EMBL" id="KAF3553115.1"/>
    </source>
</evidence>
<gene>
    <name evidence="1" type="ORF">F2Q69_00014714</name>
</gene>
<dbReference type="AlphaFoldDB" id="A0A3N6R1Q2"/>
<name>A0A3N6R1Q2_BRACR</name>
<comment type="caution">
    <text evidence="1">The sequence shown here is derived from an EMBL/GenBank/DDBJ whole genome shotgun (WGS) entry which is preliminary data.</text>
</comment>
<dbReference type="Proteomes" id="UP000712600">
    <property type="component" value="Unassembled WGS sequence"/>
</dbReference>